<dbReference type="CDD" id="cd07033">
    <property type="entry name" value="TPP_PYR_DXS_TK_like"/>
    <property type="match status" value="1"/>
</dbReference>
<dbReference type="PANTHER" id="PTHR43825">
    <property type="entry name" value="PYRUVATE DEHYDROGENASE E1 COMPONENT"/>
    <property type="match status" value="1"/>
</dbReference>
<dbReference type="Gene3D" id="3.40.50.970">
    <property type="match status" value="1"/>
</dbReference>
<accession>A0A011PLZ6</accession>
<dbReference type="PATRIC" id="fig|1454003.3.peg.3565"/>
<gene>
    <name evidence="2" type="primary">dxs_2</name>
    <name evidence="2" type="ORF">AW10_03510</name>
</gene>
<proteinExistence type="predicted"/>
<dbReference type="InterPro" id="IPR029061">
    <property type="entry name" value="THDP-binding"/>
</dbReference>
<dbReference type="Proteomes" id="UP000021816">
    <property type="component" value="Unassembled WGS sequence"/>
</dbReference>
<protein>
    <submittedName>
        <fullName evidence="2">1-deoxy-D-xylulose-5-phosphate synthase</fullName>
        <ecNumber evidence="2">2.2.1.7</ecNumber>
    </submittedName>
</protein>
<name>A0A011PLZ6_9PROT</name>
<dbReference type="InterPro" id="IPR005475">
    <property type="entry name" value="Transketolase-like_Pyr-bd"/>
</dbReference>
<organism evidence="2 3">
    <name type="scientific">Candidatus Accumulibacter appositus</name>
    <dbReference type="NCBI Taxonomy" id="1454003"/>
    <lineage>
        <taxon>Bacteria</taxon>
        <taxon>Pseudomonadati</taxon>
        <taxon>Pseudomonadota</taxon>
        <taxon>Betaproteobacteria</taxon>
        <taxon>Candidatus Accumulibacter</taxon>
    </lineage>
</organism>
<dbReference type="EMBL" id="JEMX01000088">
    <property type="protein sequence ID" value="EXI77875.1"/>
    <property type="molecule type" value="Genomic_DNA"/>
</dbReference>
<comment type="caution">
    <text evidence="2">The sequence shown here is derived from an EMBL/GenBank/DDBJ whole genome shotgun (WGS) entry which is preliminary data.</text>
</comment>
<evidence type="ECO:0000313" key="2">
    <source>
        <dbReference type="EMBL" id="EXI77875.1"/>
    </source>
</evidence>
<dbReference type="AlphaFoldDB" id="A0A011PLZ6"/>
<dbReference type="Gene3D" id="3.40.50.920">
    <property type="match status" value="1"/>
</dbReference>
<evidence type="ECO:0000313" key="3">
    <source>
        <dbReference type="Proteomes" id="UP000021816"/>
    </source>
</evidence>
<sequence length="303" mass="32481">MRKAFADAILAHCNHDDWFFLTGDLGFMALEEVEAAFATRFVNAGVAEQNMIGVAAGLARESLRVIVYSIAPFCYARPFEQIRNDLCLGRLPVCLVGNGGGYAYGHMGPTHHALEDCAAMNALGVRVLVPAFDDDLPALLAQLDAPTYLRLGYDIRPVGQAVAEYAPWREVLPGSCGAIAALGPIAGLAWQALADLDIDARPSVWAVCEFADAEIPSRFLDQIAGRPLYVLEEHVAQGGLGMNLALGLAARGLAAGRFVHRPALGYPTGRFGSQAFHRAQCGLDASSIRSMVTGRKNESRRQA</sequence>
<dbReference type="SUPFAM" id="SSF52518">
    <property type="entry name" value="Thiamin diphosphate-binding fold (THDP-binding)"/>
    <property type="match status" value="1"/>
</dbReference>
<keyword evidence="2" id="KW-0808">Transferase</keyword>
<dbReference type="STRING" id="1454003.AW10_03510"/>
<dbReference type="EC" id="2.2.1.7" evidence="2"/>
<dbReference type="InterPro" id="IPR009014">
    <property type="entry name" value="Transketo_C/PFOR_II"/>
</dbReference>
<dbReference type="Pfam" id="PF02779">
    <property type="entry name" value="Transket_pyr"/>
    <property type="match status" value="1"/>
</dbReference>
<feature type="domain" description="Transketolase-like pyrimidine-binding" evidence="1">
    <location>
        <begin position="1"/>
        <end position="158"/>
    </location>
</feature>
<evidence type="ECO:0000259" key="1">
    <source>
        <dbReference type="SMART" id="SM00861"/>
    </source>
</evidence>
<dbReference type="GO" id="GO:0008661">
    <property type="term" value="F:1-deoxy-D-xylulose-5-phosphate synthase activity"/>
    <property type="evidence" value="ECO:0007669"/>
    <property type="project" value="UniProtKB-EC"/>
</dbReference>
<reference evidence="2 3" key="1">
    <citation type="submission" date="2014-02" db="EMBL/GenBank/DDBJ databases">
        <title>Expanding our view of genomic diversity in Candidatus Accumulibacter clades.</title>
        <authorList>
            <person name="Skennerton C.T."/>
            <person name="Barr J.J."/>
            <person name="Slater F.R."/>
            <person name="Bond P.L."/>
            <person name="Tyson G.W."/>
        </authorList>
    </citation>
    <scope>NUCLEOTIDE SEQUENCE [LARGE SCALE GENOMIC DNA]</scope>
    <source>
        <strain evidence="3">BA-92</strain>
    </source>
</reference>
<dbReference type="InterPro" id="IPR051157">
    <property type="entry name" value="PDH/Transketolase"/>
</dbReference>
<dbReference type="SMART" id="SM00861">
    <property type="entry name" value="Transket_pyr"/>
    <property type="match status" value="1"/>
</dbReference>
<dbReference type="PANTHER" id="PTHR43825:SF5">
    <property type="entry name" value="HYPOTHETICAL TRANSKETOLASE FAMILY PROTEIN"/>
    <property type="match status" value="1"/>
</dbReference>